<evidence type="ECO:0000313" key="1">
    <source>
        <dbReference type="EMBL" id="RII94876.1"/>
    </source>
</evidence>
<name>A0ABX9N9L2_9MICO</name>
<organism evidence="1 2">
    <name type="scientific">Clavibacter californiensis</name>
    <dbReference type="NCBI Taxonomy" id="1401995"/>
    <lineage>
        <taxon>Bacteria</taxon>
        <taxon>Bacillati</taxon>
        <taxon>Actinomycetota</taxon>
        <taxon>Actinomycetes</taxon>
        <taxon>Micrococcales</taxon>
        <taxon>Microbacteriaceae</taxon>
        <taxon>Clavibacter</taxon>
    </lineage>
</organism>
<proteinExistence type="predicted"/>
<dbReference type="EMBL" id="QWEE01000001">
    <property type="protein sequence ID" value="RII94876.1"/>
    <property type="molecule type" value="Genomic_DNA"/>
</dbReference>
<protein>
    <submittedName>
        <fullName evidence="1">Uncharacterized protein</fullName>
    </submittedName>
</protein>
<keyword evidence="2" id="KW-1185">Reference proteome</keyword>
<evidence type="ECO:0000313" key="2">
    <source>
        <dbReference type="Proteomes" id="UP000265355"/>
    </source>
</evidence>
<gene>
    <name evidence="1" type="ORF">DZF98_00185</name>
</gene>
<accession>A0ABX9N9L2</accession>
<sequence length="374" mass="40997">MSAPKILIVDDQDQGTFARDLTLGGTDATHVRPSELTATMLHDASLVIIDEFLEDWPERDAMRDSAALYVRDGVALSALLRAELEERGPGVGQSTPSRTAIVLRTGHLGELAGGLPRHIWSVAVAGRYDLEWVSQKGNDERTEWFAAIAHAAASLPSEWNPLENAPQRAWLGLGDHPWSDRALAQVEQCRPPWSTLSATSSGRVWLAWFLQRIVPFPTFLLDDKRAAAQLGLTAHGLEQALDGPLSSGLEATRYTGQLSDFDGRRWWRAGIAALREALLEETGTRGLISVAAALSARHGSPLEELAMKAPVFTIDSTYKTAARPIEAVDAVRLQPDEWPVYADDPWLAVEDVDDDDLSRLIVIDDRDVVSEDAE</sequence>
<dbReference type="Proteomes" id="UP000265355">
    <property type="component" value="Unassembled WGS sequence"/>
</dbReference>
<comment type="caution">
    <text evidence="1">The sequence shown here is derived from an EMBL/GenBank/DDBJ whole genome shotgun (WGS) entry which is preliminary data.</text>
</comment>
<reference evidence="1 2" key="1">
    <citation type="submission" date="2018-08" db="EMBL/GenBank/DDBJ databases">
        <title>Genome Sequence of Clavibacter michiganensis Subspecies type strains, and the Atypical Peach-Colored Strains Isolated from Tomato.</title>
        <authorList>
            <person name="Osdaghi E."/>
            <person name="Portier P."/>
            <person name="Briand M."/>
            <person name="Jacques M.-A."/>
        </authorList>
    </citation>
    <scope>NUCLEOTIDE SEQUENCE [LARGE SCALE GENOMIC DNA]</scope>
    <source>
        <strain evidence="1 2">CFBP 8216</strain>
    </source>
</reference>
<dbReference type="RefSeq" id="WP_147361577.1">
    <property type="nucleotide sequence ID" value="NZ_CP040793.1"/>
</dbReference>